<reference evidence="2" key="2">
    <citation type="submission" date="2021-08" db="EMBL/GenBank/DDBJ databases">
        <authorList>
            <person name="Gostincar C."/>
            <person name="Sun X."/>
            <person name="Song Z."/>
            <person name="Gunde-Cimerman N."/>
        </authorList>
    </citation>
    <scope>NUCLEOTIDE SEQUENCE</scope>
    <source>
        <strain evidence="2">EXF-9911</strain>
    </source>
</reference>
<protein>
    <submittedName>
        <fullName evidence="2">Uncharacterized protein</fullName>
    </submittedName>
</protein>
<dbReference type="AlphaFoldDB" id="A0A9P8EYH3"/>
<gene>
    <name evidence="2" type="ORF">KCU76_g671</name>
</gene>
<name>A0A9P8EYH3_AURME</name>
<feature type="chain" id="PRO_5040282258" evidence="1">
    <location>
        <begin position="18"/>
        <end position="252"/>
    </location>
</feature>
<comment type="caution">
    <text evidence="2">The sequence shown here is derived from an EMBL/GenBank/DDBJ whole genome shotgun (WGS) entry which is preliminary data.</text>
</comment>
<proteinExistence type="predicted"/>
<feature type="non-terminal residue" evidence="2">
    <location>
        <position position="252"/>
    </location>
</feature>
<dbReference type="EMBL" id="JAHFXF010000014">
    <property type="protein sequence ID" value="KAG9700556.1"/>
    <property type="molecule type" value="Genomic_DNA"/>
</dbReference>
<keyword evidence="1" id="KW-0732">Signal</keyword>
<dbReference type="OrthoDB" id="3887920at2759"/>
<accession>A0A9P8EYH3</accession>
<evidence type="ECO:0000256" key="1">
    <source>
        <dbReference type="SAM" id="SignalP"/>
    </source>
</evidence>
<evidence type="ECO:0000313" key="2">
    <source>
        <dbReference type="EMBL" id="KAG9700556.1"/>
    </source>
</evidence>
<sequence length="252" mass="29215">MLTSVATFSLLVSLASAAAVAKSQKLLIQDASVPVLDHINTTSFKKFAIDDMSDAKFRLHHHAVKALIGDESYLLLRQTELQARENEVWEWIWDHDLDCGDWMNEDEDEVESHYPERIYLSGRRIFDIDPKRVPQDVIDGLLAIDRREGETRSQMYRESYCNPKETADASDAKTYGVGKDKDEPKWKIDVPEEYLQYQIPDSILEIEDETQDVKWKAEEEKRKQDILTGKVSVRNMKMPDLSKCKKLEEDVY</sequence>
<evidence type="ECO:0000313" key="3">
    <source>
        <dbReference type="Proteomes" id="UP000779574"/>
    </source>
</evidence>
<feature type="signal peptide" evidence="1">
    <location>
        <begin position="1"/>
        <end position="17"/>
    </location>
</feature>
<organism evidence="2 3">
    <name type="scientific">Aureobasidium melanogenum</name>
    <name type="common">Aureobasidium pullulans var. melanogenum</name>
    <dbReference type="NCBI Taxonomy" id="46634"/>
    <lineage>
        <taxon>Eukaryota</taxon>
        <taxon>Fungi</taxon>
        <taxon>Dikarya</taxon>
        <taxon>Ascomycota</taxon>
        <taxon>Pezizomycotina</taxon>
        <taxon>Dothideomycetes</taxon>
        <taxon>Dothideomycetidae</taxon>
        <taxon>Dothideales</taxon>
        <taxon>Saccotheciaceae</taxon>
        <taxon>Aureobasidium</taxon>
    </lineage>
</organism>
<reference evidence="2" key="1">
    <citation type="journal article" date="2021" name="J Fungi (Basel)">
        <title>Virulence traits and population genomics of the black yeast Aureobasidium melanogenum.</title>
        <authorList>
            <person name="Cernosa A."/>
            <person name="Sun X."/>
            <person name="Gostincar C."/>
            <person name="Fang C."/>
            <person name="Gunde-Cimerman N."/>
            <person name="Song Z."/>
        </authorList>
    </citation>
    <scope>NUCLEOTIDE SEQUENCE</scope>
    <source>
        <strain evidence="2">EXF-9911</strain>
    </source>
</reference>
<dbReference type="Proteomes" id="UP000779574">
    <property type="component" value="Unassembled WGS sequence"/>
</dbReference>